<gene>
    <name evidence="1" type="ORF">HCU74_03585</name>
</gene>
<name>A0ABX1GBF3_9GAMM</name>
<dbReference type="InterPro" id="IPR052736">
    <property type="entry name" value="Stf3_sulfotransferase"/>
</dbReference>
<dbReference type="Pfam" id="PF13469">
    <property type="entry name" value="Sulfotransfer_3"/>
    <property type="match status" value="1"/>
</dbReference>
<dbReference type="Gene3D" id="3.40.50.300">
    <property type="entry name" value="P-loop containing nucleotide triphosphate hydrolases"/>
    <property type="match status" value="1"/>
</dbReference>
<accession>A0ABX1GBF3</accession>
<sequence length="385" mass="44551">MDKKYLDEDDIITRNARQAGLSEYLDPELEGRMRWAVSQFNNYGGIREIYYDDAVQQFKALVLNRLNIARDWAEHPGILDQTIEQPFFVIGNARAGTTFTQSVLALGDGCRTPDFRDVITPTPPRGSATYSRDAADQRAKAFVDYVLRRSPGLLQAHPYFDRLGDSEAEDEFLYSHDFNMIYPLHYLKVPSLPQPGIPADPDAALAFHRNMLKQLQWQRPTERWVGKGVLHQHLMPSLLKTYPDAICFWLHRPPEQYVASLFELLELQYGPFNDGSYKFDPQARLDSLKAGVERYMKLPEFHSSQVHHIPFRKMIADPINTLGGIFEEHGIPFSQAYQQRLKERMASPDFKGDRHGKYHYSLEKFGLTVEQVREMFTEYCAYFDL</sequence>
<reference evidence="1 2" key="1">
    <citation type="submission" date="2020-04" db="EMBL/GenBank/DDBJ databases">
        <authorList>
            <person name="Yoon J."/>
        </authorList>
    </citation>
    <scope>NUCLEOTIDE SEQUENCE [LARGE SCALE GENOMIC DNA]</scope>
    <source>
        <strain evidence="1 2">KMU-166</strain>
    </source>
</reference>
<dbReference type="SUPFAM" id="SSF52540">
    <property type="entry name" value="P-loop containing nucleoside triphosphate hydrolases"/>
    <property type="match status" value="1"/>
</dbReference>
<proteinExistence type="predicted"/>
<dbReference type="EMBL" id="JAAWWK010000001">
    <property type="protein sequence ID" value="NKI16498.1"/>
    <property type="molecule type" value="Genomic_DNA"/>
</dbReference>
<dbReference type="PANTHER" id="PTHR36451">
    <property type="entry name" value="PAPS-DEPENDENT SULFOTRANSFERASE STF3"/>
    <property type="match status" value="1"/>
</dbReference>
<dbReference type="InterPro" id="IPR027417">
    <property type="entry name" value="P-loop_NTPase"/>
</dbReference>
<dbReference type="RefSeq" id="WP_168449016.1">
    <property type="nucleotide sequence ID" value="NZ_JAAWWK010000001.1"/>
</dbReference>
<evidence type="ECO:0000313" key="1">
    <source>
        <dbReference type="EMBL" id="NKI16498.1"/>
    </source>
</evidence>
<keyword evidence="2" id="KW-1185">Reference proteome</keyword>
<organism evidence="1 2">
    <name type="scientific">Spongiibacter thalassae</name>
    <dbReference type="NCBI Taxonomy" id="2721624"/>
    <lineage>
        <taxon>Bacteria</taxon>
        <taxon>Pseudomonadati</taxon>
        <taxon>Pseudomonadota</taxon>
        <taxon>Gammaproteobacteria</taxon>
        <taxon>Cellvibrionales</taxon>
        <taxon>Spongiibacteraceae</taxon>
        <taxon>Spongiibacter</taxon>
    </lineage>
</organism>
<evidence type="ECO:0000313" key="2">
    <source>
        <dbReference type="Proteomes" id="UP000765845"/>
    </source>
</evidence>
<protein>
    <submittedName>
        <fullName evidence="1">Sulfotransferase</fullName>
    </submittedName>
</protein>
<dbReference type="PANTHER" id="PTHR36451:SF1">
    <property type="entry name" value="OMEGA-HYDROXY-BETA-DIHYDROMENAQUINONE-9 SULFOTRANSFERASE STF3"/>
    <property type="match status" value="1"/>
</dbReference>
<comment type="caution">
    <text evidence="1">The sequence shown here is derived from an EMBL/GenBank/DDBJ whole genome shotgun (WGS) entry which is preliminary data.</text>
</comment>
<dbReference type="Proteomes" id="UP000765845">
    <property type="component" value="Unassembled WGS sequence"/>
</dbReference>